<dbReference type="SMART" id="SM00439">
    <property type="entry name" value="BAH"/>
    <property type="match status" value="1"/>
</dbReference>
<organism evidence="4 5">
    <name type="scientific">Abeliophyllum distichum</name>
    <dbReference type="NCBI Taxonomy" id="126358"/>
    <lineage>
        <taxon>Eukaryota</taxon>
        <taxon>Viridiplantae</taxon>
        <taxon>Streptophyta</taxon>
        <taxon>Embryophyta</taxon>
        <taxon>Tracheophyta</taxon>
        <taxon>Spermatophyta</taxon>
        <taxon>Magnoliopsida</taxon>
        <taxon>eudicotyledons</taxon>
        <taxon>Gunneridae</taxon>
        <taxon>Pentapetalae</taxon>
        <taxon>asterids</taxon>
        <taxon>lamiids</taxon>
        <taxon>Lamiales</taxon>
        <taxon>Oleaceae</taxon>
        <taxon>Forsythieae</taxon>
        <taxon>Abeliophyllum</taxon>
    </lineage>
</organism>
<feature type="domain" description="TFIIS central" evidence="3">
    <location>
        <begin position="329"/>
        <end position="485"/>
    </location>
</feature>
<dbReference type="SMART" id="SM00510">
    <property type="entry name" value="TFS2M"/>
    <property type="match status" value="1"/>
</dbReference>
<feature type="domain" description="BAH" evidence="2">
    <location>
        <begin position="108"/>
        <end position="227"/>
    </location>
</feature>
<dbReference type="PANTHER" id="PTHR46871">
    <property type="entry name" value="BROMO-ADJACENT HOMOLOGY (BAH) DOMAIN-CONTAINING PROTEIN"/>
    <property type="match status" value="1"/>
</dbReference>
<evidence type="ECO:0000313" key="4">
    <source>
        <dbReference type="EMBL" id="KAL2472536.1"/>
    </source>
</evidence>
<accession>A0ABD1Q8J1</accession>
<feature type="compositionally biased region" description="Basic and acidic residues" evidence="1">
    <location>
        <begin position="581"/>
        <end position="593"/>
    </location>
</feature>
<dbReference type="Pfam" id="PF01426">
    <property type="entry name" value="BAH"/>
    <property type="match status" value="1"/>
</dbReference>
<evidence type="ECO:0000313" key="5">
    <source>
        <dbReference type="Proteomes" id="UP001604336"/>
    </source>
</evidence>
<dbReference type="PANTHER" id="PTHR46871:SF1">
    <property type="entry name" value="BROMO-ADJACENT HOMOLOGY (BAH) DOMAIN-CONTAINING PROTEIN"/>
    <property type="match status" value="1"/>
</dbReference>
<dbReference type="PROSITE" id="PS51321">
    <property type="entry name" value="TFIIS_CENTRAL"/>
    <property type="match status" value="1"/>
</dbReference>
<dbReference type="InterPro" id="IPR036575">
    <property type="entry name" value="TFIIS_cen_dom_sf"/>
</dbReference>
<dbReference type="SUPFAM" id="SSF46942">
    <property type="entry name" value="Elongation factor TFIIS domain 2"/>
    <property type="match status" value="1"/>
</dbReference>
<sequence>MRNRRFAQVATSEDEDDVPLASRRSVGDENQRRRKKVHLNDDEEFEVEEENLKETKKKEEVLEPEAKIENEEEGEMEAQPIGDVVRVSGKGKGKGKKNHYQSFEYDGITYDLEDPVLLVPENGDQKPYVAIIKEITRTQKGAMMVTGQWFYRPEEAEKRGGENWQPRDTRELFYSFHRDEVPAESVMHKCVVHFIPLNKQIPKRKQHPGFIVQKVYDTEQRRLFKLTDKDYEESKQHELDILVQKTISRIGDIPDLEPENNVVDREDQTKNKRLLRRRNVSPLDVPREGEGIIRFHQSLKAETPGSTAASTSEYYAILSNHKVLTGETQRDKWLEKLLQAIQFICTPADSKQNDGNEKGGADGSSTSDKSGGSNHANGSHEKTPNGEVSFHWPDAAVPAIASLEKAGHDALSSDFLKYNQKMRQLTFNLKSNAVLARRFLNGELEPPQILNMSPNELKEGLRAEEIAGNEPEESEHMQMTDARCNRCMEKQVGLIDIIHAGHSDRYQLECVACGNTWYASRDDASALTIEGPSSAGNVGTAPLATAKFEDVEKRMLSPHGPEKGASDVLKKTTEAYNPVLDNKKSFNKTRAEDNPDTTIA</sequence>
<evidence type="ECO:0000259" key="3">
    <source>
        <dbReference type="PROSITE" id="PS51321"/>
    </source>
</evidence>
<feature type="compositionally biased region" description="Basic and acidic residues" evidence="1">
    <location>
        <begin position="50"/>
        <end position="69"/>
    </location>
</feature>
<feature type="region of interest" description="Disordered" evidence="1">
    <location>
        <begin position="580"/>
        <end position="600"/>
    </location>
</feature>
<dbReference type="Gene3D" id="2.30.30.490">
    <property type="match status" value="1"/>
</dbReference>
<dbReference type="Gene3D" id="1.10.472.30">
    <property type="entry name" value="Transcription elongation factor S-II, central domain"/>
    <property type="match status" value="1"/>
</dbReference>
<dbReference type="PROSITE" id="PS51038">
    <property type="entry name" value="BAH"/>
    <property type="match status" value="1"/>
</dbReference>
<gene>
    <name evidence="4" type="ORF">Adt_40672</name>
</gene>
<comment type="caution">
    <text evidence="4">The sequence shown here is derived from an EMBL/GenBank/DDBJ whole genome shotgun (WGS) entry which is preliminary data.</text>
</comment>
<evidence type="ECO:0000259" key="2">
    <source>
        <dbReference type="PROSITE" id="PS51038"/>
    </source>
</evidence>
<dbReference type="CDD" id="cd04713">
    <property type="entry name" value="BAH_plant_3"/>
    <property type="match status" value="1"/>
</dbReference>
<name>A0ABD1Q8J1_9LAMI</name>
<dbReference type="Pfam" id="PF07500">
    <property type="entry name" value="TFIIS_M"/>
    <property type="match status" value="1"/>
</dbReference>
<feature type="compositionally biased region" description="Low complexity" evidence="1">
    <location>
        <begin position="363"/>
        <end position="373"/>
    </location>
</feature>
<dbReference type="AlphaFoldDB" id="A0ABD1Q8J1"/>
<protein>
    <submittedName>
        <fullName evidence="4">Bromo-adjacent-like proteiny (BAH) domain-containing protein</fullName>
    </submittedName>
</protein>
<feature type="region of interest" description="Disordered" evidence="1">
    <location>
        <begin position="348"/>
        <end position="390"/>
    </location>
</feature>
<feature type="region of interest" description="Disordered" evidence="1">
    <location>
        <begin position="1"/>
        <end position="76"/>
    </location>
</feature>
<dbReference type="InterPro" id="IPR001025">
    <property type="entry name" value="BAH_dom"/>
</dbReference>
<dbReference type="Proteomes" id="UP001604336">
    <property type="component" value="Unassembled WGS sequence"/>
</dbReference>
<keyword evidence="5" id="KW-1185">Reference proteome</keyword>
<evidence type="ECO:0000256" key="1">
    <source>
        <dbReference type="SAM" id="MobiDB-lite"/>
    </source>
</evidence>
<proteinExistence type="predicted"/>
<dbReference type="InterPro" id="IPR003618">
    <property type="entry name" value="TFIIS_cen_dom"/>
</dbReference>
<reference evidence="5" key="1">
    <citation type="submission" date="2024-07" db="EMBL/GenBank/DDBJ databases">
        <title>Two chromosome-level genome assemblies of Korean endemic species Abeliophyllum distichum and Forsythia ovata (Oleaceae).</title>
        <authorList>
            <person name="Jang H."/>
        </authorList>
    </citation>
    <scope>NUCLEOTIDE SEQUENCE [LARGE SCALE GENOMIC DNA]</scope>
</reference>
<dbReference type="InterPro" id="IPR043151">
    <property type="entry name" value="BAH_sf"/>
</dbReference>
<dbReference type="EMBL" id="JBFOLK010000012">
    <property type="protein sequence ID" value="KAL2472536.1"/>
    <property type="molecule type" value="Genomic_DNA"/>
</dbReference>
<feature type="compositionally biased region" description="Basic and acidic residues" evidence="1">
    <location>
        <begin position="351"/>
        <end position="360"/>
    </location>
</feature>